<dbReference type="EMBL" id="UINC01138091">
    <property type="protein sequence ID" value="SVD23824.1"/>
    <property type="molecule type" value="Genomic_DNA"/>
</dbReference>
<dbReference type="GO" id="GO:0016491">
    <property type="term" value="F:oxidoreductase activity"/>
    <property type="evidence" value="ECO:0007669"/>
    <property type="project" value="UniProtKB-KW"/>
</dbReference>
<dbReference type="PRINTS" id="PR00080">
    <property type="entry name" value="SDRFAMILY"/>
</dbReference>
<dbReference type="Gene3D" id="3.40.50.720">
    <property type="entry name" value="NAD(P)-binding Rossmann-like Domain"/>
    <property type="match status" value="1"/>
</dbReference>
<dbReference type="SUPFAM" id="SSF51735">
    <property type="entry name" value="NAD(P)-binding Rossmann-fold domains"/>
    <property type="match status" value="1"/>
</dbReference>
<reference evidence="3" key="1">
    <citation type="submission" date="2018-05" db="EMBL/GenBank/DDBJ databases">
        <authorList>
            <person name="Lanie J.A."/>
            <person name="Ng W.-L."/>
            <person name="Kazmierczak K.M."/>
            <person name="Andrzejewski T.M."/>
            <person name="Davidsen T.M."/>
            <person name="Wayne K.J."/>
            <person name="Tettelin H."/>
            <person name="Glass J.I."/>
            <person name="Rusch D."/>
            <person name="Podicherti R."/>
            <person name="Tsui H.-C.T."/>
            <person name="Winkler M.E."/>
        </authorList>
    </citation>
    <scope>NUCLEOTIDE SEQUENCE</scope>
</reference>
<dbReference type="InterPro" id="IPR050259">
    <property type="entry name" value="SDR"/>
</dbReference>
<keyword evidence="2" id="KW-0560">Oxidoreductase</keyword>
<accession>A0A382TP17</accession>
<sequence>MLLEGKTAVVTGCNRGIGKAILDVFANNGANIWACTRQPDDKFSEYVTSLSKKTGVEINQVYFDFTQIDQIKNGVKTILSKKTAVDVIVNNAGVIFTSIFQMTSIDKMKEIFDINYFSQILFTQYLVKSMVRKGSGAIVNISSSAAIEGNEGRTAYAASKAAIIASTKVMAKELASNNVRVNTIAPGLTETDMMIESTPKDALEDTLKRTCLKRVGRPEEIANVVLFLSSDLSSYMTGQVLRVDGGM</sequence>
<protein>
    <recommendedName>
        <fullName evidence="4">3-oxoacyl-[acyl-carrier-protein] reductase</fullName>
    </recommendedName>
</protein>
<dbReference type="InterPro" id="IPR002347">
    <property type="entry name" value="SDR_fam"/>
</dbReference>
<proteinExistence type="inferred from homology"/>
<dbReference type="PRINTS" id="PR00081">
    <property type="entry name" value="GDHRDH"/>
</dbReference>
<comment type="similarity">
    <text evidence="1">Belongs to the short-chain dehydrogenases/reductases (SDR) family.</text>
</comment>
<name>A0A382TP17_9ZZZZ</name>
<dbReference type="FunFam" id="3.40.50.720:FF:000173">
    <property type="entry name" value="3-oxoacyl-[acyl-carrier protein] reductase"/>
    <property type="match status" value="1"/>
</dbReference>
<dbReference type="Pfam" id="PF13561">
    <property type="entry name" value="adh_short_C2"/>
    <property type="match status" value="1"/>
</dbReference>
<evidence type="ECO:0008006" key="4">
    <source>
        <dbReference type="Google" id="ProtNLM"/>
    </source>
</evidence>
<dbReference type="PANTHER" id="PTHR42879">
    <property type="entry name" value="3-OXOACYL-(ACYL-CARRIER-PROTEIN) REDUCTASE"/>
    <property type="match status" value="1"/>
</dbReference>
<organism evidence="3">
    <name type="scientific">marine metagenome</name>
    <dbReference type="NCBI Taxonomy" id="408172"/>
    <lineage>
        <taxon>unclassified sequences</taxon>
        <taxon>metagenomes</taxon>
        <taxon>ecological metagenomes</taxon>
    </lineage>
</organism>
<dbReference type="PANTHER" id="PTHR42879:SF2">
    <property type="entry name" value="3-OXOACYL-[ACYL-CARRIER-PROTEIN] REDUCTASE FABG"/>
    <property type="match status" value="1"/>
</dbReference>
<dbReference type="AlphaFoldDB" id="A0A382TP17"/>
<evidence type="ECO:0000313" key="3">
    <source>
        <dbReference type="EMBL" id="SVD23824.1"/>
    </source>
</evidence>
<dbReference type="InterPro" id="IPR036291">
    <property type="entry name" value="NAD(P)-bd_dom_sf"/>
</dbReference>
<gene>
    <name evidence="3" type="ORF">METZ01_LOCUS376678</name>
</gene>
<evidence type="ECO:0000256" key="1">
    <source>
        <dbReference type="ARBA" id="ARBA00006484"/>
    </source>
</evidence>
<evidence type="ECO:0000256" key="2">
    <source>
        <dbReference type="ARBA" id="ARBA00023002"/>
    </source>
</evidence>